<dbReference type="AlphaFoldDB" id="A0A1E1KVA6"/>
<feature type="compositionally biased region" description="Low complexity" evidence="1">
    <location>
        <begin position="648"/>
        <end position="666"/>
    </location>
</feature>
<feature type="region of interest" description="Disordered" evidence="1">
    <location>
        <begin position="1"/>
        <end position="38"/>
    </location>
</feature>
<dbReference type="PANTHER" id="PTHR28083:SF1">
    <property type="entry name" value="GOOD FOR FULL DBP5 ACTIVITY PROTEIN 2"/>
    <property type="match status" value="1"/>
</dbReference>
<dbReference type="SUPFAM" id="SSF53098">
    <property type="entry name" value="Ribonuclease H-like"/>
    <property type="match status" value="1"/>
</dbReference>
<dbReference type="InterPro" id="IPR036397">
    <property type="entry name" value="RNaseH_sf"/>
</dbReference>
<dbReference type="EMBL" id="FJUX01000054">
    <property type="protein sequence ID" value="CZT02063.1"/>
    <property type="molecule type" value="Genomic_DNA"/>
</dbReference>
<gene>
    <name evidence="3" type="ORF">RAG0_09393</name>
</gene>
<feature type="region of interest" description="Disordered" evidence="1">
    <location>
        <begin position="634"/>
        <end position="702"/>
    </location>
</feature>
<evidence type="ECO:0000313" key="4">
    <source>
        <dbReference type="Proteomes" id="UP000178912"/>
    </source>
</evidence>
<feature type="domain" description="Gfd2/YDR514C-like C-terminal" evidence="2">
    <location>
        <begin position="325"/>
        <end position="517"/>
    </location>
</feature>
<dbReference type="Gene3D" id="3.30.420.10">
    <property type="entry name" value="Ribonuclease H-like superfamily/Ribonuclease H"/>
    <property type="match status" value="1"/>
</dbReference>
<feature type="compositionally biased region" description="Polar residues" evidence="1">
    <location>
        <begin position="588"/>
        <end position="618"/>
    </location>
</feature>
<dbReference type="InterPro" id="IPR048519">
    <property type="entry name" value="Gfd2/YDR514C-like_C"/>
</dbReference>
<dbReference type="GO" id="GO:0003676">
    <property type="term" value="F:nucleic acid binding"/>
    <property type="evidence" value="ECO:0007669"/>
    <property type="project" value="InterPro"/>
</dbReference>
<name>A0A1E1KVA6_9HELO</name>
<dbReference type="InterPro" id="IPR040151">
    <property type="entry name" value="Gfd2/YDR514C-like"/>
</dbReference>
<dbReference type="Proteomes" id="UP000178912">
    <property type="component" value="Unassembled WGS sequence"/>
</dbReference>
<protein>
    <recommendedName>
        <fullName evidence="2">Gfd2/YDR514C-like C-terminal domain-containing protein</fullName>
    </recommendedName>
</protein>
<dbReference type="PANTHER" id="PTHR28083">
    <property type="entry name" value="GOOD FOR FULL DBP5 ACTIVITY PROTEIN 2"/>
    <property type="match status" value="1"/>
</dbReference>
<organism evidence="3 4">
    <name type="scientific">Rhynchosporium agropyri</name>
    <dbReference type="NCBI Taxonomy" id="914238"/>
    <lineage>
        <taxon>Eukaryota</taxon>
        <taxon>Fungi</taxon>
        <taxon>Dikarya</taxon>
        <taxon>Ascomycota</taxon>
        <taxon>Pezizomycotina</taxon>
        <taxon>Leotiomycetes</taxon>
        <taxon>Helotiales</taxon>
        <taxon>Ploettnerulaceae</taxon>
        <taxon>Rhynchosporium</taxon>
    </lineage>
</organism>
<accession>A0A1E1KVA6</accession>
<evidence type="ECO:0000259" key="2">
    <source>
        <dbReference type="Pfam" id="PF21762"/>
    </source>
</evidence>
<dbReference type="InterPro" id="IPR012337">
    <property type="entry name" value="RNaseH-like_sf"/>
</dbReference>
<sequence>MPSSESTKKHLKLQPEQNDHNPTDSGSESDEYVTSGGATRENKDIVYTSLGDGAEDFAQQFATYQLKQGQLTLEGESFIPWAAFKKYPYTYIGNANRQRVTEEFFDRGKVVNEPWDFFYIYRGPSDLNLQPILLVPTRQVDAFLKRINQKLDTALTVPSGGANGAFQVTFTNDGTPQPRYLGFSINNDMAESLRKNVPPHYFKLDGEPGTVGTPSDRSLAAFRTKISLMTQAQKGKKIVNKEKQKKDRIEKQQAWSHSIKRVQRYLGLRESTTGRITTIRASLGATEYGWAYYEDAVKQALAKLPPSAVFNADEAAPYAQEASVVFVCIDVEAYERNARVITEVGIATLDTNDLKSLAPGEGGFEWMKKIRARHFRIKENMHYSNTEFVAGCADKFEFGQSEIVGLKDAPHMISTCFKPPFSGSGDAAPDENKPKRNIILVGHDVGADVHFLQSIGYDIHNLSNLLEQADTAIMWRYLKRESNPRNLGSILADLGIVGWNLHNAGNDAVYTLQAMIGIAIKQIEEKQKKLETKDLEKKNRISEHVKEAVEMAVEREEGWSSGGENSDGGAPVPIVRQPTPQAKKDVKSQTWQRNQPAASTQASRGPAQSGNSQWGAHSSQLNATTEAFSTMLISNQGPRDRSSPWRLKSASGPAGASKTSGSSAKTAKLESLLKKSSISKGSGHPPAKGDEKNGGGNQGRAW</sequence>
<evidence type="ECO:0000313" key="3">
    <source>
        <dbReference type="EMBL" id="CZT02063.1"/>
    </source>
</evidence>
<evidence type="ECO:0000256" key="1">
    <source>
        <dbReference type="SAM" id="MobiDB-lite"/>
    </source>
</evidence>
<dbReference type="Pfam" id="PF21762">
    <property type="entry name" value="DEDDh_C"/>
    <property type="match status" value="1"/>
</dbReference>
<reference evidence="4" key="1">
    <citation type="submission" date="2016-03" db="EMBL/GenBank/DDBJ databases">
        <authorList>
            <person name="Guldener U."/>
        </authorList>
    </citation>
    <scope>NUCLEOTIDE SEQUENCE [LARGE SCALE GENOMIC DNA]</scope>
    <source>
        <strain evidence="4">04CH-RAC-A.6.1</strain>
    </source>
</reference>
<proteinExistence type="predicted"/>
<feature type="region of interest" description="Disordered" evidence="1">
    <location>
        <begin position="553"/>
        <end position="618"/>
    </location>
</feature>
<keyword evidence="4" id="KW-1185">Reference proteome</keyword>
<dbReference type="GO" id="GO:0005634">
    <property type="term" value="C:nucleus"/>
    <property type="evidence" value="ECO:0007669"/>
    <property type="project" value="TreeGrafter"/>
</dbReference>
<dbReference type="OrthoDB" id="5953249at2759"/>